<proteinExistence type="predicted"/>
<organism evidence="1 2">
    <name type="scientific">Natranaerobius thermophilus (strain ATCC BAA-1301 / DSM 18059 / JW/NM-WN-LF)</name>
    <dbReference type="NCBI Taxonomy" id="457570"/>
    <lineage>
        <taxon>Bacteria</taxon>
        <taxon>Bacillati</taxon>
        <taxon>Bacillota</taxon>
        <taxon>Clostridia</taxon>
        <taxon>Natranaerobiales</taxon>
        <taxon>Natranaerobiaceae</taxon>
        <taxon>Natranaerobius</taxon>
    </lineage>
</organism>
<accession>B2A5U8</accession>
<protein>
    <recommendedName>
        <fullName evidence="3">BFD domain protein (2Fe-2S)-binding domain protein</fullName>
    </recommendedName>
</protein>
<evidence type="ECO:0000313" key="1">
    <source>
        <dbReference type="EMBL" id="ACB84041.1"/>
    </source>
</evidence>
<gene>
    <name evidence="1" type="ordered locus">Nther_0445</name>
</gene>
<dbReference type="HOGENOM" id="CLU_198707_1_0_9"/>
<reference evidence="1 2" key="1">
    <citation type="submission" date="2008-04" db="EMBL/GenBank/DDBJ databases">
        <title>Complete sequence of chromosome of Natranaerobius thermophilus JW/NM-WN-LF.</title>
        <authorList>
            <consortium name="US DOE Joint Genome Institute"/>
            <person name="Copeland A."/>
            <person name="Lucas S."/>
            <person name="Lapidus A."/>
            <person name="Glavina del Rio T."/>
            <person name="Dalin E."/>
            <person name="Tice H."/>
            <person name="Bruce D."/>
            <person name="Goodwin L."/>
            <person name="Pitluck S."/>
            <person name="Chertkov O."/>
            <person name="Brettin T."/>
            <person name="Detter J.C."/>
            <person name="Han C."/>
            <person name="Kuske C.R."/>
            <person name="Schmutz J."/>
            <person name="Larimer F."/>
            <person name="Land M."/>
            <person name="Hauser L."/>
            <person name="Kyrpides N."/>
            <person name="Lykidis A."/>
            <person name="Mesbah N.M."/>
            <person name="Wiegel J."/>
        </authorList>
    </citation>
    <scope>NUCLEOTIDE SEQUENCE [LARGE SCALE GENOMIC DNA]</scope>
    <source>
        <strain evidence="2">ATCC BAA-1301 / DSM 18059 / JW/NM-WN-LF</strain>
    </source>
</reference>
<dbReference type="AlphaFoldDB" id="B2A5U8"/>
<evidence type="ECO:0008006" key="3">
    <source>
        <dbReference type="Google" id="ProtNLM"/>
    </source>
</evidence>
<dbReference type="OrthoDB" id="9802573at2"/>
<name>B2A5U8_NATTJ</name>
<dbReference type="InParanoid" id="B2A5U8"/>
<reference evidence="1 2" key="2">
    <citation type="journal article" date="2011" name="J. Bacteriol.">
        <title>Complete genome sequence of the anaerobic, halophilic alkalithermophile Natranaerobius thermophilus JW/NM-WN-LF.</title>
        <authorList>
            <person name="Zhao B."/>
            <person name="Mesbah N.M."/>
            <person name="Dalin E."/>
            <person name="Goodwin L."/>
            <person name="Nolan M."/>
            <person name="Pitluck S."/>
            <person name="Chertkov O."/>
            <person name="Brettin T.S."/>
            <person name="Han J."/>
            <person name="Larimer F.W."/>
            <person name="Land M.L."/>
            <person name="Hauser L."/>
            <person name="Kyrpides N."/>
            <person name="Wiegel J."/>
        </authorList>
    </citation>
    <scope>NUCLEOTIDE SEQUENCE [LARGE SCALE GENOMIC DNA]</scope>
    <source>
        <strain evidence="2">ATCC BAA-1301 / DSM 18059 / JW/NM-WN-LF</strain>
    </source>
</reference>
<dbReference type="KEGG" id="nth:Nther_0445"/>
<sequence>MGEKKRSELENMLKSEAVDGRISCAKCTEIAEKTNCALSEVGEVADELKLKIVKCQLGCF</sequence>
<evidence type="ECO:0000313" key="2">
    <source>
        <dbReference type="Proteomes" id="UP000001683"/>
    </source>
</evidence>
<dbReference type="Proteomes" id="UP000001683">
    <property type="component" value="Chromosome"/>
</dbReference>
<dbReference type="EMBL" id="CP001034">
    <property type="protein sequence ID" value="ACB84041.1"/>
    <property type="molecule type" value="Genomic_DNA"/>
</dbReference>
<dbReference type="STRING" id="457570.Nther_0445"/>
<dbReference type="RefSeq" id="WP_012446928.1">
    <property type="nucleotide sequence ID" value="NC_010718.1"/>
</dbReference>
<keyword evidence="2" id="KW-1185">Reference proteome</keyword>